<accession>A0AAW0AG77</accession>
<dbReference type="Proteomes" id="UP001362999">
    <property type="component" value="Unassembled WGS sequence"/>
</dbReference>
<dbReference type="PANTHER" id="PTHR46791">
    <property type="entry name" value="EXPRESSED PROTEIN"/>
    <property type="match status" value="1"/>
</dbReference>
<name>A0AAW0AG77_9AGAR</name>
<dbReference type="AlphaFoldDB" id="A0AAW0AG77"/>
<organism evidence="3 4">
    <name type="scientific">Favolaschia claudopus</name>
    <dbReference type="NCBI Taxonomy" id="2862362"/>
    <lineage>
        <taxon>Eukaryota</taxon>
        <taxon>Fungi</taxon>
        <taxon>Dikarya</taxon>
        <taxon>Basidiomycota</taxon>
        <taxon>Agaricomycotina</taxon>
        <taxon>Agaricomycetes</taxon>
        <taxon>Agaricomycetidae</taxon>
        <taxon>Agaricales</taxon>
        <taxon>Marasmiineae</taxon>
        <taxon>Mycenaceae</taxon>
        <taxon>Favolaschia</taxon>
    </lineage>
</organism>
<dbReference type="InterPro" id="IPR012337">
    <property type="entry name" value="RNaseH-like_sf"/>
</dbReference>
<feature type="domain" description="Integrase core" evidence="2">
    <location>
        <begin position="249"/>
        <end position="429"/>
    </location>
</feature>
<dbReference type="InterPro" id="IPR058913">
    <property type="entry name" value="Integrase_dom_put"/>
</dbReference>
<evidence type="ECO:0000259" key="2">
    <source>
        <dbReference type="Pfam" id="PF24764"/>
    </source>
</evidence>
<keyword evidence="4" id="KW-1185">Reference proteome</keyword>
<reference evidence="3 4" key="1">
    <citation type="journal article" date="2024" name="J Genomics">
        <title>Draft genome sequencing and assembly of Favolaschia claudopus CIRM-BRFM 2984 isolated from oak limbs.</title>
        <authorList>
            <person name="Navarro D."/>
            <person name="Drula E."/>
            <person name="Chaduli D."/>
            <person name="Cazenave R."/>
            <person name="Ahrendt S."/>
            <person name="Wang J."/>
            <person name="Lipzen A."/>
            <person name="Daum C."/>
            <person name="Barry K."/>
            <person name="Grigoriev I.V."/>
            <person name="Favel A."/>
            <person name="Rosso M.N."/>
            <person name="Martin F."/>
        </authorList>
    </citation>
    <scope>NUCLEOTIDE SEQUENCE [LARGE SCALE GENOMIC DNA]</scope>
    <source>
        <strain evidence="3 4">CIRM-BRFM 2984</strain>
    </source>
</reference>
<dbReference type="Pfam" id="PF24764">
    <property type="entry name" value="rva_4"/>
    <property type="match status" value="1"/>
</dbReference>
<feature type="region of interest" description="Disordered" evidence="1">
    <location>
        <begin position="464"/>
        <end position="495"/>
    </location>
</feature>
<gene>
    <name evidence="3" type="ORF">R3P38DRAFT_3592478</name>
</gene>
<dbReference type="SUPFAM" id="SSF53098">
    <property type="entry name" value="Ribonuclease H-like"/>
    <property type="match status" value="1"/>
</dbReference>
<dbReference type="PANTHER" id="PTHR46791:SF5">
    <property type="entry name" value="CLR5 DOMAIN-CONTAINING PROTEIN-RELATED"/>
    <property type="match status" value="1"/>
</dbReference>
<evidence type="ECO:0000313" key="4">
    <source>
        <dbReference type="Proteomes" id="UP001362999"/>
    </source>
</evidence>
<comment type="caution">
    <text evidence="3">The sequence shown here is derived from an EMBL/GenBank/DDBJ whole genome shotgun (WGS) entry which is preliminary data.</text>
</comment>
<feature type="compositionally biased region" description="Basic and acidic residues" evidence="1">
    <location>
        <begin position="486"/>
        <end position="495"/>
    </location>
</feature>
<evidence type="ECO:0000256" key="1">
    <source>
        <dbReference type="SAM" id="MobiDB-lite"/>
    </source>
</evidence>
<dbReference type="EMBL" id="JAWWNJ010000068">
    <property type="protein sequence ID" value="KAK7008322.1"/>
    <property type="molecule type" value="Genomic_DNA"/>
</dbReference>
<protein>
    <recommendedName>
        <fullName evidence="2">Integrase core domain-containing protein</fullName>
    </recommendedName>
</protein>
<proteinExistence type="predicted"/>
<sequence length="592" mass="67846">MPRLPASFPPLPNLPPGYDRWSANVLASHRALEELYNHARGVTEEEDLDSSRVSHHIDALTSDAMLLVVTLGESEHSDETPLPPGWLDGVAGLLGDVVSVLLHVKDLAKGKEDAKIDFPMLAEPDVRTGKRGRPAKAMNLQFVAEAIRPERQIKLVELAALLGCHRTTLYRHMKKFGLTREYSALSDHDLDELVRRFKRDKPESGLRYLMGFLRSRGVRMQRRRVMYSLRRVDNLGRVLRHRDIIKRKVYNVRRPNALWHLDGHHKMIRWGVVLHGFADGYCRTLTGIRGSNNNTSATVLDVMLEAADKYGFPSRLRGDRGGENIACAIYMVMRNGPNRASFIWGSSTRNTRIERMWVEVGSQFVRRWRGFFMRLERLHCLDVGKPEHLWLLHTLFLDAINKDCAEFQTQWNAHPMDGKETFNKSPNDMRLWGKAKFGVYRDRDDCGILHPDTIEKYYGVHGKEKARRTSGAGNPPDEEDEDDVEDRIRGDQNPQIRHEAIEVPDNRNPFGDNQEMEHSFFEVLAEVVRQDVVPAGYGVLPEEFDVDGYPDVEVLAAGRLMKKKIPVSLAHPIWLERARFWVQGLDVLSHFH</sequence>
<feature type="compositionally biased region" description="Acidic residues" evidence="1">
    <location>
        <begin position="476"/>
        <end position="485"/>
    </location>
</feature>
<evidence type="ECO:0000313" key="3">
    <source>
        <dbReference type="EMBL" id="KAK7008322.1"/>
    </source>
</evidence>